<accession>A0A9N7UGH4</accession>
<dbReference type="EMBL" id="CADEAL010001353">
    <property type="protein sequence ID" value="CAB1431604.1"/>
    <property type="molecule type" value="Genomic_DNA"/>
</dbReference>
<evidence type="ECO:0000256" key="1">
    <source>
        <dbReference type="SAM" id="MobiDB-lite"/>
    </source>
</evidence>
<evidence type="ECO:0000313" key="3">
    <source>
        <dbReference type="Proteomes" id="UP001153269"/>
    </source>
</evidence>
<gene>
    <name evidence="2" type="ORF">PLEPLA_LOCUS19661</name>
</gene>
<keyword evidence="3" id="KW-1185">Reference proteome</keyword>
<feature type="compositionally biased region" description="Basic and acidic residues" evidence="1">
    <location>
        <begin position="61"/>
        <end position="70"/>
    </location>
</feature>
<dbReference type="Proteomes" id="UP001153269">
    <property type="component" value="Unassembled WGS sequence"/>
</dbReference>
<proteinExistence type="predicted"/>
<organism evidence="2 3">
    <name type="scientific">Pleuronectes platessa</name>
    <name type="common">European plaice</name>
    <dbReference type="NCBI Taxonomy" id="8262"/>
    <lineage>
        <taxon>Eukaryota</taxon>
        <taxon>Metazoa</taxon>
        <taxon>Chordata</taxon>
        <taxon>Craniata</taxon>
        <taxon>Vertebrata</taxon>
        <taxon>Euteleostomi</taxon>
        <taxon>Actinopterygii</taxon>
        <taxon>Neopterygii</taxon>
        <taxon>Teleostei</taxon>
        <taxon>Neoteleostei</taxon>
        <taxon>Acanthomorphata</taxon>
        <taxon>Carangaria</taxon>
        <taxon>Pleuronectiformes</taxon>
        <taxon>Pleuronectoidei</taxon>
        <taxon>Pleuronectidae</taxon>
        <taxon>Pleuronectes</taxon>
    </lineage>
</organism>
<evidence type="ECO:0000313" key="2">
    <source>
        <dbReference type="EMBL" id="CAB1431604.1"/>
    </source>
</evidence>
<sequence length="175" mass="18717">MRVGEEAAERRRRELIDVSEAITTSSQQKIGRRRLRAGSPDSIEPSPVTAPPDLRTARHGSGRDRTESLVKPEASCSNSTVNESKHVCGGELQSPEEPDQYRVRSSRHHRVLISTPPPGDSSVSPSSSVSSSSFPPVTTSKMAALSGASEAAARPRSRLLLLCGSCLTSDLLLSN</sequence>
<dbReference type="AlphaFoldDB" id="A0A9N7UGH4"/>
<protein>
    <submittedName>
        <fullName evidence="2">Uncharacterized protein</fullName>
    </submittedName>
</protein>
<comment type="caution">
    <text evidence="2">The sequence shown here is derived from an EMBL/GenBank/DDBJ whole genome shotgun (WGS) entry which is preliminary data.</text>
</comment>
<name>A0A9N7UGH4_PLEPL</name>
<reference evidence="2" key="1">
    <citation type="submission" date="2020-03" db="EMBL/GenBank/DDBJ databases">
        <authorList>
            <person name="Weist P."/>
        </authorList>
    </citation>
    <scope>NUCLEOTIDE SEQUENCE</scope>
</reference>
<feature type="region of interest" description="Disordered" evidence="1">
    <location>
        <begin position="19"/>
        <end position="153"/>
    </location>
</feature>
<feature type="compositionally biased region" description="Low complexity" evidence="1">
    <location>
        <begin position="120"/>
        <end position="153"/>
    </location>
</feature>